<sequence>MRATWGLKRLSREQGTCITGRSRNFIRDVPYVNNTVGRIVKSLSTQPFSIASIPWESVAADTVTYRGVSYLVG</sequence>
<organism evidence="1 2">
    <name type="scientific">Dryococelus australis</name>
    <dbReference type="NCBI Taxonomy" id="614101"/>
    <lineage>
        <taxon>Eukaryota</taxon>
        <taxon>Metazoa</taxon>
        <taxon>Ecdysozoa</taxon>
        <taxon>Arthropoda</taxon>
        <taxon>Hexapoda</taxon>
        <taxon>Insecta</taxon>
        <taxon>Pterygota</taxon>
        <taxon>Neoptera</taxon>
        <taxon>Polyneoptera</taxon>
        <taxon>Phasmatodea</taxon>
        <taxon>Verophasmatodea</taxon>
        <taxon>Anareolatae</taxon>
        <taxon>Phasmatidae</taxon>
        <taxon>Eurycanthinae</taxon>
        <taxon>Dryococelus</taxon>
    </lineage>
</organism>
<name>A0ABQ9H4Q4_9NEOP</name>
<evidence type="ECO:0000313" key="1">
    <source>
        <dbReference type="EMBL" id="KAJ8879262.1"/>
    </source>
</evidence>
<comment type="caution">
    <text evidence="1">The sequence shown here is derived from an EMBL/GenBank/DDBJ whole genome shotgun (WGS) entry which is preliminary data.</text>
</comment>
<protein>
    <submittedName>
        <fullName evidence="1">Uncharacterized protein</fullName>
    </submittedName>
</protein>
<reference evidence="1 2" key="1">
    <citation type="submission" date="2023-02" db="EMBL/GenBank/DDBJ databases">
        <title>LHISI_Scaffold_Assembly.</title>
        <authorList>
            <person name="Stuart O.P."/>
            <person name="Cleave R."/>
            <person name="Magrath M.J.L."/>
            <person name="Mikheyev A.S."/>
        </authorList>
    </citation>
    <scope>NUCLEOTIDE SEQUENCE [LARGE SCALE GENOMIC DNA]</scope>
    <source>
        <strain evidence="1">Daus_M_001</strain>
        <tissue evidence="1">Leg muscle</tissue>
    </source>
</reference>
<keyword evidence="2" id="KW-1185">Reference proteome</keyword>
<proteinExistence type="predicted"/>
<accession>A0ABQ9H4Q4</accession>
<gene>
    <name evidence="1" type="ORF">PR048_019869</name>
</gene>
<dbReference type="Proteomes" id="UP001159363">
    <property type="component" value="Chromosome 6"/>
</dbReference>
<evidence type="ECO:0000313" key="2">
    <source>
        <dbReference type="Proteomes" id="UP001159363"/>
    </source>
</evidence>
<dbReference type="EMBL" id="JARBHB010000007">
    <property type="protein sequence ID" value="KAJ8879262.1"/>
    <property type="molecule type" value="Genomic_DNA"/>
</dbReference>